<evidence type="ECO:0000259" key="19">
    <source>
        <dbReference type="Pfam" id="PF22689"/>
    </source>
</evidence>
<gene>
    <name evidence="14" type="primary">purL</name>
    <name evidence="20" type="ORF">EV690_0883</name>
</gene>
<dbReference type="Gene3D" id="1.10.8.750">
    <property type="entry name" value="Phosphoribosylformylglycinamidine synthase, linker domain"/>
    <property type="match status" value="1"/>
</dbReference>
<dbReference type="EMBL" id="SMGD01000011">
    <property type="protein sequence ID" value="TCK58739.1"/>
    <property type="molecule type" value="Genomic_DNA"/>
</dbReference>
<dbReference type="SUPFAM" id="SSF109736">
    <property type="entry name" value="FGAM synthase PurL, linker domain"/>
    <property type="match status" value="1"/>
</dbReference>
<comment type="function">
    <text evidence="13 14">Phosphoribosylformylglycinamidine synthase involved in the purines biosynthetic pathway. Catalyzes the ATP-dependent conversion of formylglycinamide ribonucleotide (FGAR) and glutamine to yield formylglycinamidine ribonucleotide (FGAM) and glutamate.</text>
</comment>
<evidence type="ECO:0000256" key="13">
    <source>
        <dbReference type="ARBA" id="ARBA00057317"/>
    </source>
</evidence>
<accession>A0A4R1K6R2</accession>
<feature type="binding site" evidence="14">
    <location>
        <position position="887"/>
    </location>
    <ligand>
        <name>ATP</name>
        <dbReference type="ChEBI" id="CHEBI:30616"/>
    </ligand>
</feature>
<dbReference type="GO" id="GO:0005737">
    <property type="term" value="C:cytoplasm"/>
    <property type="evidence" value="ECO:0007669"/>
    <property type="project" value="UniProtKB-SubCell"/>
</dbReference>
<evidence type="ECO:0000256" key="6">
    <source>
        <dbReference type="ARBA" id="ARBA00022723"/>
    </source>
</evidence>
<dbReference type="Pfam" id="PF22689">
    <property type="entry name" value="FGAR-AT_PurM_N-like"/>
    <property type="match status" value="1"/>
</dbReference>
<dbReference type="FunFam" id="3.90.650.10:FF:000002">
    <property type="entry name" value="Phosphoribosylformylglycinamidine synthase"/>
    <property type="match status" value="1"/>
</dbReference>
<evidence type="ECO:0000313" key="21">
    <source>
        <dbReference type="Proteomes" id="UP000295565"/>
    </source>
</evidence>
<evidence type="ECO:0000256" key="3">
    <source>
        <dbReference type="ARBA" id="ARBA00008608"/>
    </source>
</evidence>
<dbReference type="SMART" id="SM01211">
    <property type="entry name" value="GATase_5"/>
    <property type="match status" value="1"/>
</dbReference>
<feature type="domain" description="Phosphoribosylformylglycinamidine synthase N-terminal" evidence="18">
    <location>
        <begin position="35"/>
        <end position="150"/>
    </location>
</feature>
<dbReference type="Gene3D" id="3.90.650.10">
    <property type="entry name" value="PurM-like C-terminal domain"/>
    <property type="match status" value="2"/>
</dbReference>
<keyword evidence="4 14" id="KW-0963">Cytoplasm</keyword>
<feature type="domain" description="FGAR-AT PurM N-terminal-like" evidence="19">
    <location>
        <begin position="648"/>
        <end position="807"/>
    </location>
</feature>
<dbReference type="InterPro" id="IPR040707">
    <property type="entry name" value="FGAR-AT_N"/>
</dbReference>
<dbReference type="Pfam" id="PF18076">
    <property type="entry name" value="FGAR-AT_N"/>
    <property type="match status" value="1"/>
</dbReference>
<keyword evidence="11 14" id="KW-0315">Glutamine amidotransferase</keyword>
<evidence type="ECO:0000256" key="2">
    <source>
        <dbReference type="ARBA" id="ARBA00004920"/>
    </source>
</evidence>
<evidence type="ECO:0000256" key="7">
    <source>
        <dbReference type="ARBA" id="ARBA00022741"/>
    </source>
</evidence>
<dbReference type="NCBIfam" id="TIGR01735">
    <property type="entry name" value="FGAM_synt"/>
    <property type="match status" value="1"/>
</dbReference>
<dbReference type="Gene3D" id="3.40.50.880">
    <property type="match status" value="1"/>
</dbReference>
<dbReference type="CDD" id="cd02203">
    <property type="entry name" value="PurL_repeat1"/>
    <property type="match status" value="1"/>
</dbReference>
<dbReference type="GO" id="GO:0006189">
    <property type="term" value="P:'de novo' IMP biosynthetic process"/>
    <property type="evidence" value="ECO:0007669"/>
    <property type="project" value="UniProtKB-UniRule"/>
</dbReference>
<comment type="subunit">
    <text evidence="14">Monomer.</text>
</comment>
<dbReference type="SUPFAM" id="SSF82697">
    <property type="entry name" value="PurS-like"/>
    <property type="match status" value="1"/>
</dbReference>
<dbReference type="GO" id="GO:0046872">
    <property type="term" value="F:metal ion binding"/>
    <property type="evidence" value="ECO:0007669"/>
    <property type="project" value="UniProtKB-KW"/>
</dbReference>
<dbReference type="Proteomes" id="UP000295565">
    <property type="component" value="Unassembled WGS sequence"/>
</dbReference>
<feature type="domain" description="PurM-like C-terminal" evidence="16">
    <location>
        <begin position="435"/>
        <end position="589"/>
    </location>
</feature>
<dbReference type="PANTHER" id="PTHR10099:SF1">
    <property type="entry name" value="PHOSPHORIBOSYLFORMYLGLYCINAMIDINE SYNTHASE"/>
    <property type="match status" value="1"/>
</dbReference>
<feature type="active site" evidence="14">
    <location>
        <position position="1263"/>
    </location>
</feature>
<comment type="subcellular location">
    <subcellularLocation>
        <location evidence="1 14">Cytoplasm</location>
    </subcellularLocation>
</comment>
<dbReference type="InterPro" id="IPR036604">
    <property type="entry name" value="PurS-like_sf"/>
</dbReference>
<name>A0A4R1K6R2_9GAMM</name>
<dbReference type="OrthoDB" id="9804441at2"/>
<dbReference type="FunFam" id="3.90.650.10:FF:000005">
    <property type="entry name" value="Phosphoribosylformylglycinamidine synthase"/>
    <property type="match status" value="1"/>
</dbReference>
<dbReference type="HAMAP" id="MF_00419">
    <property type="entry name" value="PurL_1"/>
    <property type="match status" value="1"/>
</dbReference>
<evidence type="ECO:0000256" key="8">
    <source>
        <dbReference type="ARBA" id="ARBA00022755"/>
    </source>
</evidence>
<dbReference type="FunFam" id="3.30.1330.10:FF:000005">
    <property type="entry name" value="Phosphoribosylformylglycinamidine synthase"/>
    <property type="match status" value="1"/>
</dbReference>
<evidence type="ECO:0000313" key="20">
    <source>
        <dbReference type="EMBL" id="TCK58739.1"/>
    </source>
</evidence>
<evidence type="ECO:0000256" key="4">
    <source>
        <dbReference type="ARBA" id="ARBA00022490"/>
    </source>
</evidence>
<organism evidence="20 21">
    <name type="scientific">Celerinatantimonas diazotrophica</name>
    <dbReference type="NCBI Taxonomy" id="412034"/>
    <lineage>
        <taxon>Bacteria</taxon>
        <taxon>Pseudomonadati</taxon>
        <taxon>Pseudomonadota</taxon>
        <taxon>Gammaproteobacteria</taxon>
        <taxon>Celerinatantimonadaceae</taxon>
        <taxon>Celerinatantimonas</taxon>
    </lineage>
</organism>
<dbReference type="UniPathway" id="UPA00074">
    <property type="reaction ID" value="UER00128"/>
</dbReference>
<feature type="binding site" evidence="14">
    <location>
        <begin position="307"/>
        <end position="318"/>
    </location>
    <ligand>
        <name>ATP</name>
        <dbReference type="ChEBI" id="CHEBI:30616"/>
    </ligand>
</feature>
<evidence type="ECO:0000256" key="1">
    <source>
        <dbReference type="ARBA" id="ARBA00004496"/>
    </source>
</evidence>
<keyword evidence="5 14" id="KW-0436">Ligase</keyword>
<dbReference type="EC" id="6.3.5.3" evidence="14"/>
<dbReference type="FunFam" id="3.30.1330.10:FF:000002">
    <property type="entry name" value="Phosphoribosylformylglycinamidine synthase"/>
    <property type="match status" value="1"/>
</dbReference>
<keyword evidence="10 14" id="KW-0460">Magnesium</keyword>
<evidence type="ECO:0000256" key="10">
    <source>
        <dbReference type="ARBA" id="ARBA00022842"/>
    </source>
</evidence>
<comment type="similarity">
    <text evidence="3 14">In the N-terminal section; belongs to the FGAMS family.</text>
</comment>
<dbReference type="GO" id="GO:0005524">
    <property type="term" value="F:ATP binding"/>
    <property type="evidence" value="ECO:0007669"/>
    <property type="project" value="UniProtKB-UniRule"/>
</dbReference>
<keyword evidence="6 14" id="KW-0479">Metal-binding</keyword>
<dbReference type="InterPro" id="IPR036921">
    <property type="entry name" value="PurM-like_N_sf"/>
</dbReference>
<comment type="caution">
    <text evidence="20">The sequence shown here is derived from an EMBL/GenBank/DDBJ whole genome shotgun (WGS) entry which is preliminary data.</text>
</comment>
<evidence type="ECO:0000256" key="9">
    <source>
        <dbReference type="ARBA" id="ARBA00022840"/>
    </source>
</evidence>
<evidence type="ECO:0000256" key="14">
    <source>
        <dbReference type="HAMAP-Rule" id="MF_00419"/>
    </source>
</evidence>
<dbReference type="FunFam" id="1.10.8.750:FF:000002">
    <property type="entry name" value="Phosphoribosylformylglycinamidine synthase"/>
    <property type="match status" value="1"/>
</dbReference>
<feature type="active site" evidence="14">
    <location>
        <position position="1261"/>
    </location>
</feature>
<feature type="binding site" evidence="14">
    <location>
        <position position="722"/>
    </location>
    <ligand>
        <name>Mg(2+)</name>
        <dbReference type="ChEBI" id="CHEBI:18420"/>
    </ligand>
</feature>
<feature type="binding site" evidence="14">
    <location>
        <position position="885"/>
    </location>
    <ligand>
        <name>Mg(2+)</name>
        <dbReference type="ChEBI" id="CHEBI:18420"/>
    </ligand>
</feature>
<feature type="domain" description="Phosphoribosylformylglycinamidine synthase linker" evidence="17">
    <location>
        <begin position="171"/>
        <end position="220"/>
    </location>
</feature>
<dbReference type="PANTHER" id="PTHR10099">
    <property type="entry name" value="PHOSPHORIBOSYLFORMYLGLYCINAMIDINE SYNTHASE"/>
    <property type="match status" value="1"/>
</dbReference>
<dbReference type="InterPro" id="IPR055181">
    <property type="entry name" value="FGAR-AT_PurM_N-like"/>
</dbReference>
<reference evidence="20 21" key="1">
    <citation type="submission" date="2019-03" db="EMBL/GenBank/DDBJ databases">
        <title>Genomic Encyclopedia of Type Strains, Phase IV (KMG-IV): sequencing the most valuable type-strain genomes for metagenomic binning, comparative biology and taxonomic classification.</title>
        <authorList>
            <person name="Goeker M."/>
        </authorList>
    </citation>
    <scope>NUCLEOTIDE SEQUENCE [LARGE SCALE GENOMIC DNA]</scope>
    <source>
        <strain evidence="20 21">DSM 18577</strain>
    </source>
</reference>
<dbReference type="InterPro" id="IPR029062">
    <property type="entry name" value="Class_I_gatase-like"/>
</dbReference>
<dbReference type="InterPro" id="IPR041609">
    <property type="entry name" value="PurL_linker"/>
</dbReference>
<evidence type="ECO:0000259" key="16">
    <source>
        <dbReference type="Pfam" id="PF02769"/>
    </source>
</evidence>
<evidence type="ECO:0000256" key="5">
    <source>
        <dbReference type="ARBA" id="ARBA00022598"/>
    </source>
</evidence>
<comment type="caution">
    <text evidence="14">Lacks conserved residue(s) required for the propagation of feature annotation.</text>
</comment>
<evidence type="ECO:0000259" key="18">
    <source>
        <dbReference type="Pfam" id="PF18076"/>
    </source>
</evidence>
<feature type="binding site" evidence="14">
    <location>
        <position position="678"/>
    </location>
    <ligand>
        <name>ATP</name>
        <dbReference type="ChEBI" id="CHEBI:30616"/>
    </ligand>
</feature>
<keyword evidence="7 14" id="KW-0547">Nucleotide-binding</keyword>
<dbReference type="SUPFAM" id="SSF55326">
    <property type="entry name" value="PurM N-terminal domain-like"/>
    <property type="match status" value="2"/>
</dbReference>
<evidence type="ECO:0000256" key="11">
    <source>
        <dbReference type="ARBA" id="ARBA00022962"/>
    </source>
</evidence>
<dbReference type="NCBIfam" id="NF003672">
    <property type="entry name" value="PRK05297.1"/>
    <property type="match status" value="1"/>
</dbReference>
<keyword evidence="21" id="KW-1185">Reference proteome</keyword>
<dbReference type="FunFam" id="3.40.50.880:FF:000008">
    <property type="entry name" value="Phosphoribosylformylglycinamidine synthase"/>
    <property type="match status" value="1"/>
</dbReference>
<feature type="active site" description="Nucleophile" evidence="14">
    <location>
        <position position="1136"/>
    </location>
</feature>
<dbReference type="SUPFAM" id="SSF56042">
    <property type="entry name" value="PurM C-terminal domain-like"/>
    <property type="match status" value="2"/>
</dbReference>
<dbReference type="SUPFAM" id="SSF52317">
    <property type="entry name" value="Class I glutamine amidotransferase-like"/>
    <property type="match status" value="1"/>
</dbReference>
<comment type="catalytic activity">
    <reaction evidence="12 14">
        <text>N(2)-formyl-N(1)-(5-phospho-beta-D-ribosyl)glycinamide + L-glutamine + ATP + H2O = 2-formamido-N(1)-(5-O-phospho-beta-D-ribosyl)acetamidine + L-glutamate + ADP + phosphate + H(+)</text>
        <dbReference type="Rhea" id="RHEA:17129"/>
        <dbReference type="ChEBI" id="CHEBI:15377"/>
        <dbReference type="ChEBI" id="CHEBI:15378"/>
        <dbReference type="ChEBI" id="CHEBI:29985"/>
        <dbReference type="ChEBI" id="CHEBI:30616"/>
        <dbReference type="ChEBI" id="CHEBI:43474"/>
        <dbReference type="ChEBI" id="CHEBI:58359"/>
        <dbReference type="ChEBI" id="CHEBI:147286"/>
        <dbReference type="ChEBI" id="CHEBI:147287"/>
        <dbReference type="ChEBI" id="CHEBI:456216"/>
        <dbReference type="EC" id="6.3.5.3"/>
    </reaction>
</comment>
<feature type="binding site" evidence="14">
    <location>
        <position position="718"/>
    </location>
    <ligand>
        <name>Mg(2+)</name>
        <dbReference type="ChEBI" id="CHEBI:18420"/>
    </ligand>
</feature>
<keyword evidence="9 14" id="KW-0067">ATP-binding</keyword>
<feature type="region of interest" description="Disordered" evidence="15">
    <location>
        <begin position="305"/>
        <end position="327"/>
    </location>
</feature>
<dbReference type="RefSeq" id="WP_131911701.1">
    <property type="nucleotide sequence ID" value="NZ_OU594967.1"/>
</dbReference>
<dbReference type="InterPro" id="IPR010918">
    <property type="entry name" value="PurM-like_C_dom"/>
</dbReference>
<dbReference type="Pfam" id="PF18072">
    <property type="entry name" value="FGAR-AT_linker"/>
    <property type="match status" value="1"/>
</dbReference>
<dbReference type="CDD" id="cd01740">
    <property type="entry name" value="GATase1_FGAR_AT"/>
    <property type="match status" value="1"/>
</dbReference>
<evidence type="ECO:0000256" key="12">
    <source>
        <dbReference type="ARBA" id="ARBA00052585"/>
    </source>
</evidence>
<keyword evidence="8 14" id="KW-0658">Purine biosynthesis</keyword>
<dbReference type="Pfam" id="PF02769">
    <property type="entry name" value="AIRS_C"/>
    <property type="match status" value="2"/>
</dbReference>
<proteinExistence type="inferred from homology"/>
<sequence length="1296" mass="141168">MEILRGAPALSEFRISQLLKQAREQSLPIVDIYAEFVHFADLKDSLSQEQHLVLEKLLHYGPTMVEHAVDGELFLVAPRPGTISPWSSKATDIAHNCGLDTIGRIERGTAFYVQFSQPLDEQQQAQFKALIHDRMVESVFSSLEQASALFSHATPASAVSVDVLGQGRDALEKANLELGLALAEDEIDYLIENFVKLNRNPNDVELMMFAQANSEHCRHKIFNADWTIDGEVQPKSLFKMIKNTFECHSDGVLSAYKDNASVMEGSVAGRFFPNSHSYQYGYHQEPIHILMKVETHNHPTAISPFPGAATGSGGEIRDEGATGRGSKPKAGLVGFSVSNLRIPGFVQPWESDFGKPSRIVSALDIMVDGPLGGAAFNNEFGRPNLLGYFRTYEEQVNSFNGVEVRGYHKPIMMAGGVGSIRGEHVEKGEIPVSAKIIVLGGPAMNIGLGGGAASSMASGQSAEDLDFASVQRGNPEMERRCQEVIDRCWQMGEQNPISFIHDIGAGGLSNGCPELVNDGGRGGSFQLREVPNDEPGMSPLEIWCNESQERYVLAVPANRIDEFDAICQRERAPYAVIGEATEQRDLILHDEHFANEPIQLPLEVLLGKPPKMHRDVQRLSFLGTALDTSAMSLTDAAERILRLPAVAEKTFLITIGDRSVTGLVARDQMVGPWQVPVADCAITAASYDTYAGEAMSIGERTPTALINHAASARLAVAEAITNIAPAPIGAMSQIKLSANWMAAAGHPGEDAGLYDAVKAVGEQLCPELELTIPVGKDSMSMKTSWQQEGVEKTVTAPLSLIISGFAKVSDVRKAVTPQLKNDMGSLLILIDLGQGKNRLGGSSLAQVYKQLGNIAPDVDDPALLRGFYLAIQELLGKGKLLAYHDRSDGGLFTTAAEMAFAGHCGVNIALDQLVDDDLGVLFNEELGALIQVAGEDKESVMTTLAGHGLVNCSFVVGRVNDDDMIRFTRNGEVVLAETRTYYRQVWAETTYQMQLLRDNPECAKAEFVAKQDVKDPGLHANLSFDVHEDVAAPMIATGVRPPIAILREQGVNSHSEMAAAFDRAGFDAFDVHMSDVLAGRVTLDKFNALVACGGFSYGDVLGAGEGWAKSILFNPRAREQFAQFFERSDSFALGVCNGCQMLSTLSELIPGASHWPRFVRNQSEQFEGRFSLVEIQPSPSLFFSDMQGSRMPIAVAHGEGQVEVRDSAHLSEIERSNTVAMRFVDHYAQATEAYPFNPNGSANGITGLTTTDGRVTIMMPHPERVFRTVANSWHPEDWGEDSPWMRMFRNARKQLG</sequence>
<evidence type="ECO:0000259" key="17">
    <source>
        <dbReference type="Pfam" id="PF18072"/>
    </source>
</evidence>
<evidence type="ECO:0000256" key="15">
    <source>
        <dbReference type="SAM" id="MobiDB-lite"/>
    </source>
</evidence>
<dbReference type="GO" id="GO:0004642">
    <property type="term" value="F:phosphoribosylformylglycinamidine synthase activity"/>
    <property type="evidence" value="ECO:0007669"/>
    <property type="project" value="UniProtKB-UniRule"/>
</dbReference>
<feature type="binding site" evidence="14">
    <location>
        <position position="679"/>
    </location>
    <ligand>
        <name>Mg(2+)</name>
        <dbReference type="ChEBI" id="CHEBI:18420"/>
    </ligand>
</feature>
<dbReference type="Gene3D" id="3.30.1330.10">
    <property type="entry name" value="PurM-like, N-terminal domain"/>
    <property type="match status" value="2"/>
</dbReference>
<dbReference type="CDD" id="cd02204">
    <property type="entry name" value="PurL_repeat2"/>
    <property type="match status" value="1"/>
</dbReference>
<dbReference type="Pfam" id="PF13507">
    <property type="entry name" value="GATase_5"/>
    <property type="match status" value="1"/>
</dbReference>
<dbReference type="PROSITE" id="PS51273">
    <property type="entry name" value="GATASE_TYPE_1"/>
    <property type="match status" value="1"/>
</dbReference>
<protein>
    <recommendedName>
        <fullName evidence="14">Phosphoribosylformylglycinamidine synthase</fullName>
        <shortName evidence="14">FGAM synthase</shortName>
        <shortName evidence="14">FGAMS</shortName>
        <ecNumber evidence="14">6.3.5.3</ecNumber>
    </recommendedName>
    <alternativeName>
        <fullName evidence="14">Formylglycinamide ribonucleotide amidotransferase</fullName>
        <shortName evidence="14">FGAR amidotransferase</shortName>
        <shortName evidence="14">FGAR-AT</shortName>
    </alternativeName>
</protein>
<feature type="domain" description="PurM-like C-terminal" evidence="16">
    <location>
        <begin position="824"/>
        <end position="966"/>
    </location>
</feature>
<comment type="pathway">
    <text evidence="2 14">Purine metabolism; IMP biosynthesis via de novo pathway; 5-amino-1-(5-phospho-D-ribosyl)imidazole from N(2)-formyl-N(1)-(5-phospho-D-ribosyl)glycinamide: step 1/2.</text>
</comment>
<dbReference type="InterPro" id="IPR036676">
    <property type="entry name" value="PurM-like_C_sf"/>
</dbReference>
<dbReference type="InterPro" id="IPR010073">
    <property type="entry name" value="PurL_large"/>
</dbReference>